<evidence type="ECO:0000313" key="2">
    <source>
        <dbReference type="Proteomes" id="UP001378592"/>
    </source>
</evidence>
<dbReference type="GO" id="GO:0060271">
    <property type="term" value="P:cilium assembly"/>
    <property type="evidence" value="ECO:0007669"/>
    <property type="project" value="TreeGrafter"/>
</dbReference>
<dbReference type="PANTHER" id="PTHR45912:SF3">
    <property type="entry name" value="CILIA- AND FLAGELLA-ASSOCIATED PROTEIN 47"/>
    <property type="match status" value="1"/>
</dbReference>
<organism evidence="1 2">
    <name type="scientific">Gryllus longicercus</name>
    <dbReference type="NCBI Taxonomy" id="2509291"/>
    <lineage>
        <taxon>Eukaryota</taxon>
        <taxon>Metazoa</taxon>
        <taxon>Ecdysozoa</taxon>
        <taxon>Arthropoda</taxon>
        <taxon>Hexapoda</taxon>
        <taxon>Insecta</taxon>
        <taxon>Pterygota</taxon>
        <taxon>Neoptera</taxon>
        <taxon>Polyneoptera</taxon>
        <taxon>Orthoptera</taxon>
        <taxon>Ensifera</taxon>
        <taxon>Gryllidea</taxon>
        <taxon>Grylloidea</taxon>
        <taxon>Gryllidae</taxon>
        <taxon>Gryllinae</taxon>
        <taxon>Gryllus</taxon>
    </lineage>
</organism>
<accession>A0AAN9W054</accession>
<keyword evidence="2" id="KW-1185">Reference proteome</keyword>
<gene>
    <name evidence="1" type="ORF">R5R35_009298</name>
</gene>
<sequence>MRVVNDNTVLVKLNVSTPSHTLSVPGNGVVYVPPQGKTNVKVTLKTQLLGKFNGLLRYVVNDSHAFEAPVTADVVLRTLQLPDAEQHFGFVHGFEEAWPKITHVIPIKNPLQVSCRFEWTAIDKTCYDVLPRFGTAIANGAQDDCVSDSTFFV</sequence>
<dbReference type="EMBL" id="JAZDUA010000011">
    <property type="protein sequence ID" value="KAK7873608.1"/>
    <property type="molecule type" value="Genomic_DNA"/>
</dbReference>
<evidence type="ECO:0000313" key="1">
    <source>
        <dbReference type="EMBL" id="KAK7873608.1"/>
    </source>
</evidence>
<comment type="caution">
    <text evidence="1">The sequence shown here is derived from an EMBL/GenBank/DDBJ whole genome shotgun (WGS) entry which is preliminary data.</text>
</comment>
<proteinExistence type="predicted"/>
<dbReference type="Proteomes" id="UP001378592">
    <property type="component" value="Unassembled WGS sequence"/>
</dbReference>
<dbReference type="GO" id="GO:0005929">
    <property type="term" value="C:cilium"/>
    <property type="evidence" value="ECO:0007669"/>
    <property type="project" value="TreeGrafter"/>
</dbReference>
<dbReference type="AlphaFoldDB" id="A0AAN9W054"/>
<reference evidence="1 2" key="1">
    <citation type="submission" date="2024-03" db="EMBL/GenBank/DDBJ databases">
        <title>The genome assembly and annotation of the cricket Gryllus longicercus Weissman &amp; Gray.</title>
        <authorList>
            <person name="Szrajer S."/>
            <person name="Gray D."/>
            <person name="Ylla G."/>
        </authorList>
    </citation>
    <scope>NUCLEOTIDE SEQUENCE [LARGE SCALE GENOMIC DNA]</scope>
    <source>
        <strain evidence="1">DAG 2021-001</strain>
        <tissue evidence="1">Whole body minus gut</tissue>
    </source>
</reference>
<name>A0AAN9W054_9ORTH</name>
<protein>
    <submittedName>
        <fullName evidence="1">Uncharacterized protein</fullName>
    </submittedName>
</protein>
<dbReference type="PANTHER" id="PTHR45912">
    <property type="entry name" value="CILIA- AND FLAGELLA-ASSOCIATED PROTEIN 47"/>
    <property type="match status" value="1"/>
</dbReference>